<feature type="region of interest" description="Disordered" evidence="5">
    <location>
        <begin position="241"/>
        <end position="279"/>
    </location>
</feature>
<dbReference type="PANTHER" id="PTHR31307">
    <property type="entry name" value="TRIHELIX TRANSCRIPTION FACTOR ASIL2"/>
    <property type="match status" value="1"/>
</dbReference>
<dbReference type="InterPro" id="IPR017907">
    <property type="entry name" value="Znf_RING_CS"/>
</dbReference>
<dbReference type="GO" id="GO:0005737">
    <property type="term" value="C:cytoplasm"/>
    <property type="evidence" value="ECO:0007669"/>
    <property type="project" value="UniProtKB-ARBA"/>
</dbReference>
<feature type="compositionally biased region" description="Basic and acidic residues" evidence="5">
    <location>
        <begin position="266"/>
        <end position="276"/>
    </location>
</feature>
<comment type="caution">
    <text evidence="7">The sequence shown here is derived from an EMBL/GenBank/DDBJ whole genome shotgun (WGS) entry which is preliminary data.</text>
</comment>
<evidence type="ECO:0000256" key="2">
    <source>
        <dbReference type="ARBA" id="ARBA00022771"/>
    </source>
</evidence>
<gene>
    <name evidence="7" type="ORF">Bca52824_000199</name>
</gene>
<protein>
    <recommendedName>
        <fullName evidence="6">RING-type domain-containing protein</fullName>
    </recommendedName>
</protein>
<dbReference type="InterPro" id="IPR011990">
    <property type="entry name" value="TPR-like_helical_dom_sf"/>
</dbReference>
<feature type="region of interest" description="Disordered" evidence="5">
    <location>
        <begin position="1"/>
        <end position="30"/>
    </location>
</feature>
<dbReference type="FunFam" id="1.10.10.60:FF:000152">
    <property type="entry name" value="Trihelix transcription factor ASIL2"/>
    <property type="match status" value="1"/>
</dbReference>
<evidence type="ECO:0000256" key="1">
    <source>
        <dbReference type="ARBA" id="ARBA00022723"/>
    </source>
</evidence>
<proteinExistence type="predicted"/>
<keyword evidence="2 4" id="KW-0863">Zinc-finger</keyword>
<sequence>MEDGDSNQDNLQPLPTNHDASSPKPSTSSIVVDRLKRDEWSEGAVSSLLEAYETKWALRNRAKLKGQDWEDVARHVSSRAGHTKSPKTQTQCKNKIESMKKRYRSESAAADGSSSWPLYSRLDHLLRGNAASTSVQPQPQAVLPLNCSAPLLLLEPPSPAVTHPPQQPPAAQVSHGSNGVGRIPKEEEFKNDHKPERATELDTDSSTPVLCREKAKGLLAMTTSVCPFSKAARKQGETTASACPFSKSDASPRKQQQGEVASKGCPENEGRVNKEEESTDSATVPAKCPFGYDSQTFKLGPFSCMLCQALLYESSRCVPCTHVFCKVCVSRFKDCPLCGADVESIEADESLQKMVDQFIQGHARIKRSVVDSTDKEEVGNNDNKKVIYADVSMERGSFLVQQAMRAFQAQNYESAKSRLAMCTEDIRDQLRREGNTPELCSQLGAVLGMLGDCSRAMGDSSSAVNHFEESIEFLMKLPMDDLEITHTLSVSLNKIGDLKYYGEDLEAARSYYCRALNVRRDAMKHHPGAPSQILDVAVSLAKVADIDRALQNEDAATDGFKEGMKLLESLKLDSADSAALEPRRLSVLEFLKKQVEKPEESAETAI</sequence>
<evidence type="ECO:0000313" key="7">
    <source>
        <dbReference type="EMBL" id="KAG2329019.1"/>
    </source>
</evidence>
<dbReference type="Gene3D" id="3.30.40.10">
    <property type="entry name" value="Zinc/RING finger domain, C3HC4 (zinc finger)"/>
    <property type="match status" value="1"/>
</dbReference>
<keyword evidence="3" id="KW-0862">Zinc</keyword>
<name>A0A8X8B8Q5_BRACI</name>
<evidence type="ECO:0000256" key="4">
    <source>
        <dbReference type="PROSITE-ProRule" id="PRU00175"/>
    </source>
</evidence>
<dbReference type="InterPro" id="IPR001841">
    <property type="entry name" value="Znf_RING"/>
</dbReference>
<dbReference type="EMBL" id="JAAMPC010000001">
    <property type="protein sequence ID" value="KAG2329019.1"/>
    <property type="molecule type" value="Genomic_DNA"/>
</dbReference>
<dbReference type="PANTHER" id="PTHR31307:SF7">
    <property type="entry name" value="SEQUENCE-SPECIFIC DNA BINDING TRANSCRIPTION FACTOR"/>
    <property type="match status" value="1"/>
</dbReference>
<reference evidence="7 8" key="1">
    <citation type="submission" date="2020-02" db="EMBL/GenBank/DDBJ databases">
        <authorList>
            <person name="Ma Q."/>
            <person name="Huang Y."/>
            <person name="Song X."/>
            <person name="Pei D."/>
        </authorList>
    </citation>
    <scope>NUCLEOTIDE SEQUENCE [LARGE SCALE GENOMIC DNA]</scope>
    <source>
        <strain evidence="7">Sxm20200214</strain>
        <tissue evidence="7">Leaf</tissue>
    </source>
</reference>
<dbReference type="AlphaFoldDB" id="A0A8X8B8Q5"/>
<feature type="domain" description="RING-type" evidence="6">
    <location>
        <begin position="304"/>
        <end position="338"/>
    </location>
</feature>
<dbReference type="Proteomes" id="UP000886595">
    <property type="component" value="Unassembled WGS sequence"/>
</dbReference>
<dbReference type="Pfam" id="PF13837">
    <property type="entry name" value="Myb_DNA-bind_4"/>
    <property type="match status" value="1"/>
</dbReference>
<dbReference type="InterPro" id="IPR044823">
    <property type="entry name" value="ASIL1/2-like"/>
</dbReference>
<evidence type="ECO:0000313" key="8">
    <source>
        <dbReference type="Proteomes" id="UP000886595"/>
    </source>
</evidence>
<feature type="compositionally biased region" description="Polar residues" evidence="5">
    <location>
        <begin position="7"/>
        <end position="30"/>
    </location>
</feature>
<dbReference type="SUPFAM" id="SSF48452">
    <property type="entry name" value="TPR-like"/>
    <property type="match status" value="1"/>
</dbReference>
<evidence type="ECO:0000256" key="5">
    <source>
        <dbReference type="SAM" id="MobiDB-lite"/>
    </source>
</evidence>
<evidence type="ECO:0000259" key="6">
    <source>
        <dbReference type="PROSITE" id="PS50089"/>
    </source>
</evidence>
<organism evidence="7 8">
    <name type="scientific">Brassica carinata</name>
    <name type="common">Ethiopian mustard</name>
    <name type="synonym">Abyssinian cabbage</name>
    <dbReference type="NCBI Taxonomy" id="52824"/>
    <lineage>
        <taxon>Eukaryota</taxon>
        <taxon>Viridiplantae</taxon>
        <taxon>Streptophyta</taxon>
        <taxon>Embryophyta</taxon>
        <taxon>Tracheophyta</taxon>
        <taxon>Spermatophyta</taxon>
        <taxon>Magnoliopsida</taxon>
        <taxon>eudicotyledons</taxon>
        <taxon>Gunneridae</taxon>
        <taxon>Pentapetalae</taxon>
        <taxon>rosids</taxon>
        <taxon>malvids</taxon>
        <taxon>Brassicales</taxon>
        <taxon>Brassicaceae</taxon>
        <taxon>Brassiceae</taxon>
        <taxon>Brassica</taxon>
    </lineage>
</organism>
<dbReference type="InterPro" id="IPR013083">
    <property type="entry name" value="Znf_RING/FYVE/PHD"/>
</dbReference>
<dbReference type="PROSITE" id="PS50089">
    <property type="entry name" value="ZF_RING_2"/>
    <property type="match status" value="1"/>
</dbReference>
<dbReference type="OrthoDB" id="1305878at2759"/>
<dbReference type="Gene3D" id="1.25.40.10">
    <property type="entry name" value="Tetratricopeptide repeat domain"/>
    <property type="match status" value="1"/>
</dbReference>
<evidence type="ECO:0000256" key="3">
    <source>
        <dbReference type="ARBA" id="ARBA00022833"/>
    </source>
</evidence>
<accession>A0A8X8B8Q5</accession>
<feature type="compositionally biased region" description="Basic and acidic residues" evidence="5">
    <location>
        <begin position="183"/>
        <end position="200"/>
    </location>
</feature>
<dbReference type="Gene3D" id="1.10.10.60">
    <property type="entry name" value="Homeodomain-like"/>
    <property type="match status" value="1"/>
</dbReference>
<keyword evidence="1" id="KW-0479">Metal-binding</keyword>
<dbReference type="InterPro" id="IPR044822">
    <property type="entry name" value="Myb_DNA-bind_4"/>
</dbReference>
<dbReference type="PROSITE" id="PS00518">
    <property type="entry name" value="ZF_RING_1"/>
    <property type="match status" value="1"/>
</dbReference>
<dbReference type="GO" id="GO:0008270">
    <property type="term" value="F:zinc ion binding"/>
    <property type="evidence" value="ECO:0007669"/>
    <property type="project" value="UniProtKB-KW"/>
</dbReference>
<feature type="region of interest" description="Disordered" evidence="5">
    <location>
        <begin position="75"/>
        <end position="94"/>
    </location>
</feature>
<feature type="region of interest" description="Disordered" evidence="5">
    <location>
        <begin position="156"/>
        <end position="206"/>
    </location>
</feature>
<dbReference type="SUPFAM" id="SSF57850">
    <property type="entry name" value="RING/U-box"/>
    <property type="match status" value="1"/>
</dbReference>
<keyword evidence="8" id="KW-1185">Reference proteome</keyword>